<organism evidence="1 2">
    <name type="scientific">Halomonas tibetensis</name>
    <dbReference type="NCBI Taxonomy" id="2259590"/>
    <lineage>
        <taxon>Bacteria</taxon>
        <taxon>Pseudomonadati</taxon>
        <taxon>Pseudomonadota</taxon>
        <taxon>Gammaproteobacteria</taxon>
        <taxon>Oceanospirillales</taxon>
        <taxon>Halomonadaceae</taxon>
        <taxon>Halomonas</taxon>
    </lineage>
</organism>
<dbReference type="Gene3D" id="3.10.640.10">
    <property type="entry name" value="Restriction endonuclease-like alpha-beta roll domain"/>
    <property type="match status" value="1"/>
</dbReference>
<dbReference type="SUPFAM" id="SSF52980">
    <property type="entry name" value="Restriction endonuclease-like"/>
    <property type="match status" value="1"/>
</dbReference>
<sequence length="184" mass="20880">MALKASIHKVQLQIADMDRHYYNEHSLTVARHPSETNERMMLRLLAFARHAHPDLAFGRGVSAEDEPDLWRRSLTGDIELWIQLGQPDEREIRRACGRARQVVLYTYGGQGSRLWWEPLANKLRSLSNLTVIDVDSQSVTELGRLAARGMELNATLQDGMMWLATPETSVDVSVEIRQQAATTQ</sequence>
<dbReference type="PIRSF" id="PIRSF011484">
    <property type="entry name" value="YaeQ"/>
    <property type="match status" value="1"/>
</dbReference>
<protein>
    <submittedName>
        <fullName evidence="1">YaeQ family protein</fullName>
    </submittedName>
</protein>
<reference evidence="2" key="1">
    <citation type="journal article" date="2019" name="Int. J. Syst. Evol. Microbiol.">
        <title>The Global Catalogue of Microorganisms (GCM) 10K type strain sequencing project: providing services to taxonomists for standard genome sequencing and annotation.</title>
        <authorList>
            <consortium name="The Broad Institute Genomics Platform"/>
            <consortium name="The Broad Institute Genome Sequencing Center for Infectious Disease"/>
            <person name="Wu L."/>
            <person name="Ma J."/>
        </authorList>
    </citation>
    <scope>NUCLEOTIDE SEQUENCE [LARGE SCALE GENOMIC DNA]</scope>
    <source>
        <strain evidence="2">KCTC 52660</strain>
    </source>
</reference>
<proteinExistence type="predicted"/>
<dbReference type="InterPro" id="IPR011335">
    <property type="entry name" value="Restrct_endonuc-II-like"/>
</dbReference>
<name>A0ABV7B865_9GAMM</name>
<dbReference type="Proteomes" id="UP001595386">
    <property type="component" value="Unassembled WGS sequence"/>
</dbReference>
<dbReference type="InterPro" id="IPR038590">
    <property type="entry name" value="YaeQ_sf"/>
</dbReference>
<dbReference type="CDD" id="cd22368">
    <property type="entry name" value="YaeQ-like"/>
    <property type="match status" value="1"/>
</dbReference>
<dbReference type="SMART" id="SM01322">
    <property type="entry name" value="YaeQ"/>
    <property type="match status" value="1"/>
</dbReference>
<dbReference type="EMBL" id="JBHRSQ010000040">
    <property type="protein sequence ID" value="MFC2993667.1"/>
    <property type="molecule type" value="Genomic_DNA"/>
</dbReference>
<gene>
    <name evidence="1" type="ORF">ACFODV_16735</name>
</gene>
<dbReference type="InterPro" id="IPR009822">
    <property type="entry name" value="YaeQ"/>
</dbReference>
<dbReference type="RefSeq" id="WP_379761489.1">
    <property type="nucleotide sequence ID" value="NZ_JBHRSQ010000040.1"/>
</dbReference>
<keyword evidence="2" id="KW-1185">Reference proteome</keyword>
<dbReference type="Pfam" id="PF07152">
    <property type="entry name" value="YaeQ"/>
    <property type="match status" value="1"/>
</dbReference>
<evidence type="ECO:0000313" key="2">
    <source>
        <dbReference type="Proteomes" id="UP001595386"/>
    </source>
</evidence>
<dbReference type="PANTHER" id="PTHR38784:SF1">
    <property type="entry name" value="SUCROSE PHOSPHORYLASE"/>
    <property type="match status" value="1"/>
</dbReference>
<dbReference type="PANTHER" id="PTHR38784">
    <property type="entry name" value="SUCROSE PHOSPHORYLASE"/>
    <property type="match status" value="1"/>
</dbReference>
<accession>A0ABV7B865</accession>
<comment type="caution">
    <text evidence="1">The sequence shown here is derived from an EMBL/GenBank/DDBJ whole genome shotgun (WGS) entry which is preliminary data.</text>
</comment>
<evidence type="ECO:0000313" key="1">
    <source>
        <dbReference type="EMBL" id="MFC2993667.1"/>
    </source>
</evidence>